<accession>A0A448HIL8</accession>
<organism evidence="2 3">
    <name type="scientific">Actinomyces howellii</name>
    <dbReference type="NCBI Taxonomy" id="52771"/>
    <lineage>
        <taxon>Bacteria</taxon>
        <taxon>Bacillati</taxon>
        <taxon>Actinomycetota</taxon>
        <taxon>Actinomycetes</taxon>
        <taxon>Actinomycetales</taxon>
        <taxon>Actinomycetaceae</taxon>
        <taxon>Actinomyces</taxon>
    </lineage>
</organism>
<dbReference type="OrthoDB" id="3251387at2"/>
<keyword evidence="1" id="KW-0812">Transmembrane</keyword>
<keyword evidence="1" id="KW-0472">Membrane</keyword>
<proteinExistence type="predicted"/>
<name>A0A448HIL8_9ACTO</name>
<feature type="transmembrane region" description="Helical" evidence="1">
    <location>
        <begin position="106"/>
        <end position="127"/>
    </location>
</feature>
<protein>
    <submittedName>
        <fullName evidence="2">ABC-2 family transporter protein</fullName>
    </submittedName>
</protein>
<dbReference type="Proteomes" id="UP000266895">
    <property type="component" value="Chromosome"/>
</dbReference>
<dbReference type="KEGG" id="ahw:NCTC11636_02008"/>
<feature type="transmembrane region" description="Helical" evidence="1">
    <location>
        <begin position="156"/>
        <end position="177"/>
    </location>
</feature>
<evidence type="ECO:0000313" key="2">
    <source>
        <dbReference type="EMBL" id="VEG29358.1"/>
    </source>
</evidence>
<gene>
    <name evidence="2" type="ORF">NCTC11636_02008</name>
</gene>
<feature type="transmembrane region" description="Helical" evidence="1">
    <location>
        <begin position="222"/>
        <end position="241"/>
    </location>
</feature>
<evidence type="ECO:0000256" key="1">
    <source>
        <dbReference type="SAM" id="Phobius"/>
    </source>
</evidence>
<dbReference type="AlphaFoldDB" id="A0A448HIL8"/>
<feature type="transmembrane region" description="Helical" evidence="1">
    <location>
        <begin position="197"/>
        <end position="215"/>
    </location>
</feature>
<keyword evidence="1" id="KW-1133">Transmembrane helix</keyword>
<evidence type="ECO:0000313" key="3">
    <source>
        <dbReference type="Proteomes" id="UP000266895"/>
    </source>
</evidence>
<reference evidence="2 3" key="1">
    <citation type="submission" date="2018-12" db="EMBL/GenBank/DDBJ databases">
        <authorList>
            <consortium name="Pathogen Informatics"/>
        </authorList>
    </citation>
    <scope>NUCLEOTIDE SEQUENCE [LARGE SCALE GENOMIC DNA]</scope>
    <source>
        <strain evidence="2 3">NCTC11636</strain>
    </source>
</reference>
<dbReference type="RefSeq" id="WP_126382989.1">
    <property type="nucleotide sequence ID" value="NZ_LR134350.1"/>
</dbReference>
<keyword evidence="3" id="KW-1185">Reference proteome</keyword>
<dbReference type="EMBL" id="LR134350">
    <property type="protein sequence ID" value="VEG29358.1"/>
    <property type="molecule type" value="Genomic_DNA"/>
</dbReference>
<feature type="transmembrane region" description="Helical" evidence="1">
    <location>
        <begin position="274"/>
        <end position="293"/>
    </location>
</feature>
<sequence length="298" mass="30995">MNNDPIVAGEAPTPTRRTRARSIRTRARSSRGAPALASRRPAVLRALHAEALKLAGTPGAWGGAALAVTLPVALELLNTRGMAAQLAADPDSYLYELLPDMGFMDAIFGVVGVVVIGAVSVAGEYTPTAQSLGSARRVSTALLVEPRRGVTMTAKVLVVLGATAVLAALACTLTFTVTARALGEWSPSFWPVPWGRVAGLSAWWALNALGAMALASLTRGALVPLAWGLTTSSLVSPGLLLSRVTDLAAYLPDSAAFGLTMTDYDAPMLSTGRTWAVLAAWGLVALVLVAVPWTRRDA</sequence>